<dbReference type="Proteomes" id="UP000011682">
    <property type="component" value="Unassembled WGS sequence"/>
</dbReference>
<sequence length="37" mass="3844">MTWTAFKVNDASLDSSPATVRISITSSASTLEAGKSL</sequence>
<keyword evidence="2" id="KW-1185">Reference proteome</keyword>
<evidence type="ECO:0000313" key="1">
    <source>
        <dbReference type="EMBL" id="EPX58295.1"/>
    </source>
</evidence>
<organism evidence="1 2">
    <name type="scientific">Cystobacter fuscus (strain ATCC 25194 / DSM 2262 / NBRC 100088 / M29)</name>
    <dbReference type="NCBI Taxonomy" id="1242864"/>
    <lineage>
        <taxon>Bacteria</taxon>
        <taxon>Pseudomonadati</taxon>
        <taxon>Myxococcota</taxon>
        <taxon>Myxococcia</taxon>
        <taxon>Myxococcales</taxon>
        <taxon>Cystobacterineae</taxon>
        <taxon>Archangiaceae</taxon>
        <taxon>Cystobacter</taxon>
    </lineage>
</organism>
<comment type="caution">
    <text evidence="1">The sequence shown here is derived from an EMBL/GenBank/DDBJ whole genome shotgun (WGS) entry which is preliminary data.</text>
</comment>
<reference evidence="1" key="1">
    <citation type="submission" date="2013-05" db="EMBL/GenBank/DDBJ databases">
        <title>Genome assembly of Cystobacter fuscus DSM 2262.</title>
        <authorList>
            <person name="Sharma G."/>
            <person name="Khatri I."/>
            <person name="Kaur C."/>
            <person name="Mayilraj S."/>
            <person name="Subramanian S."/>
        </authorList>
    </citation>
    <scope>NUCLEOTIDE SEQUENCE [LARGE SCALE GENOMIC DNA]</scope>
    <source>
        <strain evidence="1">DSM 2262</strain>
    </source>
</reference>
<dbReference type="AlphaFoldDB" id="S9P1F4"/>
<gene>
    <name evidence="1" type="ORF">D187_004051</name>
</gene>
<dbReference type="EMBL" id="ANAH02000025">
    <property type="protein sequence ID" value="EPX58295.1"/>
    <property type="molecule type" value="Genomic_DNA"/>
</dbReference>
<accession>S9P1F4</accession>
<proteinExistence type="predicted"/>
<evidence type="ECO:0000313" key="2">
    <source>
        <dbReference type="Proteomes" id="UP000011682"/>
    </source>
</evidence>
<protein>
    <submittedName>
        <fullName evidence="1">Uncharacterized protein</fullName>
    </submittedName>
</protein>
<name>S9P1F4_CYSF2</name>